<dbReference type="SUPFAM" id="SSF82714">
    <property type="entry name" value="Multidrug efflux transporter AcrB TolC docking domain, DN and DC subdomains"/>
    <property type="match status" value="1"/>
</dbReference>
<dbReference type="Gene3D" id="3.30.2090.10">
    <property type="entry name" value="Multidrug efflux transporter AcrB TolC docking domain, DN and DC subdomains"/>
    <property type="match status" value="2"/>
</dbReference>
<proteinExistence type="predicted"/>
<dbReference type="PANTHER" id="PTHR32063">
    <property type="match status" value="1"/>
</dbReference>
<dbReference type="RefSeq" id="WP_106226937.1">
    <property type="nucleotide sequence ID" value="NZ_PVTV01000011.1"/>
</dbReference>
<dbReference type="Gene3D" id="3.30.70.1320">
    <property type="entry name" value="Multidrug efflux transporter AcrB pore domain like"/>
    <property type="match status" value="1"/>
</dbReference>
<keyword evidence="3" id="KW-1185">Reference proteome</keyword>
<keyword evidence="1" id="KW-1133">Transmembrane helix</keyword>
<feature type="transmembrane region" description="Helical" evidence="1">
    <location>
        <begin position="458"/>
        <end position="478"/>
    </location>
</feature>
<dbReference type="PRINTS" id="PR00702">
    <property type="entry name" value="ACRIFLAVINRP"/>
</dbReference>
<dbReference type="PANTHER" id="PTHR32063:SF8">
    <property type="entry name" value="CATION EFFLUX PROTEIN"/>
    <property type="match status" value="1"/>
</dbReference>
<comment type="caution">
    <text evidence="2">The sequence shown here is derived from an EMBL/GenBank/DDBJ whole genome shotgun (WGS) entry which is preliminary data.</text>
</comment>
<dbReference type="GO" id="GO:0005886">
    <property type="term" value="C:plasma membrane"/>
    <property type="evidence" value="ECO:0007669"/>
    <property type="project" value="TreeGrafter"/>
</dbReference>
<evidence type="ECO:0000313" key="3">
    <source>
        <dbReference type="Proteomes" id="UP000238308"/>
    </source>
</evidence>
<name>A0A2T0XL61_9BURK</name>
<dbReference type="Proteomes" id="UP000238308">
    <property type="component" value="Unassembled WGS sequence"/>
</dbReference>
<reference evidence="2 3" key="1">
    <citation type="submission" date="2018-03" db="EMBL/GenBank/DDBJ databases">
        <title>Genomic Encyclopedia of Type Strains, Phase III (KMG-III): the genomes of soil and plant-associated and newly described type strains.</title>
        <authorList>
            <person name="Whitman W."/>
        </authorList>
    </citation>
    <scope>NUCLEOTIDE SEQUENCE [LARGE SCALE GENOMIC DNA]</scope>
    <source>
        <strain evidence="2 3">MWH-P2sevCIIIb</strain>
    </source>
</reference>
<dbReference type="EMBL" id="PVTV01000011">
    <property type="protein sequence ID" value="PRY99666.1"/>
    <property type="molecule type" value="Genomic_DNA"/>
</dbReference>
<evidence type="ECO:0000256" key="1">
    <source>
        <dbReference type="SAM" id="Phobius"/>
    </source>
</evidence>
<feature type="transmembrane region" description="Helical" evidence="1">
    <location>
        <begin position="996"/>
        <end position="1015"/>
    </location>
</feature>
<dbReference type="Gene3D" id="1.20.1640.10">
    <property type="entry name" value="Multidrug efflux transporter AcrB transmembrane domain"/>
    <property type="match status" value="2"/>
</dbReference>
<evidence type="ECO:0000313" key="2">
    <source>
        <dbReference type="EMBL" id="PRY99666.1"/>
    </source>
</evidence>
<dbReference type="OrthoDB" id="9177212at2"/>
<dbReference type="SUPFAM" id="SSF82866">
    <property type="entry name" value="Multidrug efflux transporter AcrB transmembrane domain"/>
    <property type="match status" value="2"/>
</dbReference>
<dbReference type="Gene3D" id="3.30.70.1430">
    <property type="entry name" value="Multidrug efflux transporter AcrB pore domain"/>
    <property type="match status" value="2"/>
</dbReference>
<feature type="transmembrane region" description="Helical" evidence="1">
    <location>
        <begin position="1027"/>
        <end position="1047"/>
    </location>
</feature>
<feature type="transmembrane region" description="Helical" evidence="1">
    <location>
        <begin position="12"/>
        <end position="30"/>
    </location>
</feature>
<dbReference type="SUPFAM" id="SSF82693">
    <property type="entry name" value="Multidrug efflux transporter AcrB pore domain, PN1, PN2, PC1 and PC2 subdomains"/>
    <property type="match status" value="2"/>
</dbReference>
<keyword evidence="1" id="KW-0472">Membrane</keyword>
<dbReference type="InterPro" id="IPR027463">
    <property type="entry name" value="AcrB_DN_DC_subdom"/>
</dbReference>
<accession>A0A2T0XL61</accession>
<sequence length="1065" mass="114281">MWIVRTALDRPYTFIVMAILILIATPLSLMRTPVDALPDIDIPVISVIWTYNGLSAEQMGNRITQNHERTMTTTVNDIEHLESQSLSGISIIKIFFQPRVNIATAIAQVVSVSQAVLRGLPPGTVPPLIIKYTASSIPVVQLGMSSTTISEKELFDAALNIVRPQLITIPGVALPFPYGGKPRVVSVDLDPQALLAKGMTSSDVINAINTQNLILPSGAAKIGDIEYNVAINSSPNSLDGLNSIPVRTVNGATTYLREVAHVRDGYSPQTNIVRQNGERALLLSALKNGGASTLDVVAQIKAKLPLLATLLPEGVELKLLFDQSIFVNAAIMSVIHEALIAAGLTALMLLLFLGNWRTTAIIAVSIPLSIFTSLIVLHMLGETINVMTLGGLSLAVGILVDDATVTIENIERHIHMGKRLYPAILDGAGEIAVPAFVSTMCICIVFVPMFFLGGVAKYLFVPLAEAVIFAMIASYILSRTLVPTLALMMLGPLETPGLVSRWIEAVHHGFNHRFENMRRAYVLLLSAILVKRKTFMFGFLTFCVLSLGIYGLLGRDLFPAVDTGQIKLHMRAPTGTRIEKTAEIADAVEKVIRTVIPEHELDTILDNLGVPNSGINLSYSNSGTIGSLDGDILISLRSEHKPTEEYIEALLPELRKNFPGIEFFFQPADIVTQILNFGLPAAIDVQILGPNYAANQILAGKLNVKIAAIQGAADVHVHQRLDAPTIKLTMDRARLQGIGLNPADVAQNLLLPLSGSAQTSPNFWLNPFNNISYSVQTRAPEVKLESLDDLLRLPVGTSNAASAAAAATGSAATARPNQILGNLVKAEPGTEFGILTRFNISPSIDIYANVRGRDLAAVATEIQQIIDDAKPELPRGSRINLRGQVDTMLSSYIGLGIGLVGAIVLVYLLIVVNFQSWLDPFIIIAGLFAALAGIAWMLILTKTNLSVPALTGAIMTMGVATANSILVISFARQRIEEGATAMTAALDAGATRLRPVLMTALAMILGMIPMALGLGEGSEQNAPLGRAVIGGLLFATVSTLFFVPVLFGSLHRWTEQRAAKRNALT</sequence>
<dbReference type="AlphaFoldDB" id="A0A2T0XL61"/>
<feature type="transmembrane region" description="Helical" evidence="1">
    <location>
        <begin position="892"/>
        <end position="914"/>
    </location>
</feature>
<dbReference type="GO" id="GO:0042910">
    <property type="term" value="F:xenobiotic transmembrane transporter activity"/>
    <property type="evidence" value="ECO:0007669"/>
    <property type="project" value="TreeGrafter"/>
</dbReference>
<feature type="transmembrane region" description="Helical" evidence="1">
    <location>
        <begin position="534"/>
        <end position="553"/>
    </location>
</feature>
<feature type="transmembrane region" description="Helical" evidence="1">
    <location>
        <begin position="360"/>
        <end position="380"/>
    </location>
</feature>
<feature type="transmembrane region" description="Helical" evidence="1">
    <location>
        <begin position="325"/>
        <end position="353"/>
    </location>
</feature>
<protein>
    <submittedName>
        <fullName evidence="2">Multidrug efflux pump subunit AcrB</fullName>
    </submittedName>
</protein>
<gene>
    <name evidence="2" type="ORF">BCM14_1119</name>
</gene>
<dbReference type="Gene3D" id="3.30.70.1440">
    <property type="entry name" value="Multidrug efflux transporter AcrB pore domain"/>
    <property type="match status" value="1"/>
</dbReference>
<dbReference type="InterPro" id="IPR001036">
    <property type="entry name" value="Acrflvin-R"/>
</dbReference>
<feature type="transmembrane region" description="Helical" evidence="1">
    <location>
        <begin position="921"/>
        <end position="939"/>
    </location>
</feature>
<dbReference type="Pfam" id="PF00873">
    <property type="entry name" value="ACR_tran"/>
    <property type="match status" value="1"/>
</dbReference>
<organism evidence="2 3">
    <name type="scientific">Jezberella montanilacus</name>
    <dbReference type="NCBI Taxonomy" id="323426"/>
    <lineage>
        <taxon>Bacteria</taxon>
        <taxon>Pseudomonadati</taxon>
        <taxon>Pseudomonadota</taxon>
        <taxon>Betaproteobacteria</taxon>
        <taxon>Burkholderiales</taxon>
        <taxon>Alcaligenaceae</taxon>
        <taxon>Jezberella</taxon>
    </lineage>
</organism>
<keyword evidence="1" id="KW-0812">Transmembrane</keyword>
<feature type="transmembrane region" description="Helical" evidence="1">
    <location>
        <begin position="945"/>
        <end position="968"/>
    </location>
</feature>
<feature type="transmembrane region" description="Helical" evidence="1">
    <location>
        <begin position="431"/>
        <end position="452"/>
    </location>
</feature>